<accession>A0A0H5RCL1</accession>
<feature type="non-terminal residue" evidence="2">
    <location>
        <position position="1"/>
    </location>
</feature>
<organism evidence="2">
    <name type="scientific">Spongospora subterranea</name>
    <dbReference type="NCBI Taxonomy" id="70186"/>
    <lineage>
        <taxon>Eukaryota</taxon>
        <taxon>Sar</taxon>
        <taxon>Rhizaria</taxon>
        <taxon>Endomyxa</taxon>
        <taxon>Phytomyxea</taxon>
        <taxon>Plasmodiophorida</taxon>
        <taxon>Plasmodiophoridae</taxon>
        <taxon>Spongospora</taxon>
    </lineage>
</organism>
<dbReference type="EMBL" id="HACM01005807">
    <property type="protein sequence ID" value="CRZ06249.1"/>
    <property type="molecule type" value="Transcribed_RNA"/>
</dbReference>
<proteinExistence type="predicted"/>
<reference evidence="2" key="1">
    <citation type="submission" date="2015-04" db="EMBL/GenBank/DDBJ databases">
        <title>The genome sequence of the plant pathogenic Rhizarian Plasmodiophora brassicae reveals insights in its biotrophic life cycle and the origin of chitin synthesis.</title>
        <authorList>
            <person name="Schwelm A."/>
            <person name="Fogelqvist J."/>
            <person name="Knaust A."/>
            <person name="Julke S."/>
            <person name="Lilja T."/>
            <person name="Dhandapani V."/>
            <person name="Bonilla-Rosso G."/>
            <person name="Karlsson M."/>
            <person name="Shevchenko A."/>
            <person name="Choi S.R."/>
            <person name="Kim H.G."/>
            <person name="Park J.Y."/>
            <person name="Lim Y.P."/>
            <person name="Ludwig-Muller J."/>
            <person name="Dixelius C."/>
        </authorList>
    </citation>
    <scope>NUCLEOTIDE SEQUENCE</scope>
    <source>
        <tissue evidence="2">Potato root galls</tissue>
    </source>
</reference>
<feature type="compositionally biased region" description="Basic and acidic residues" evidence="1">
    <location>
        <begin position="110"/>
        <end position="121"/>
    </location>
</feature>
<protein>
    <submittedName>
        <fullName evidence="2">Uncharacterized protein</fullName>
    </submittedName>
</protein>
<feature type="compositionally biased region" description="Polar residues" evidence="1">
    <location>
        <begin position="93"/>
        <end position="104"/>
    </location>
</feature>
<sequence>LSPLSLSSHKQLHQLLVFFDWRRYRHLLHLYEPVQPVQLQHTHTQSVSGPTSDRQNRRITNMNAAIGMRGVVTTAMNWLDDSSTGDDHISGHQLVNSRFSSGDANISEPAKSESQGHDQLT</sequence>
<dbReference type="AlphaFoldDB" id="A0A0H5RCL1"/>
<name>A0A0H5RCL1_9EUKA</name>
<feature type="region of interest" description="Disordered" evidence="1">
    <location>
        <begin position="83"/>
        <end position="121"/>
    </location>
</feature>
<evidence type="ECO:0000313" key="2">
    <source>
        <dbReference type="EMBL" id="CRZ06249.1"/>
    </source>
</evidence>
<evidence type="ECO:0000256" key="1">
    <source>
        <dbReference type="SAM" id="MobiDB-lite"/>
    </source>
</evidence>